<dbReference type="InterPro" id="IPR036388">
    <property type="entry name" value="WH-like_DNA-bd_sf"/>
</dbReference>
<reference evidence="3 4" key="1">
    <citation type="submission" date="2017-11" db="EMBL/GenBank/DDBJ databases">
        <title>Isolation and Characterization of Family Methanocellaceae Species from Potential Methane Hydrate Area Offshore Southwestern Taiwan.</title>
        <authorList>
            <person name="Zhang W.-L."/>
            <person name="Chen W.-C."/>
            <person name="Lai M.-C."/>
            <person name="Chen S.-C."/>
        </authorList>
    </citation>
    <scope>NUCLEOTIDE SEQUENCE [LARGE SCALE GENOMIC DNA]</scope>
    <source>
        <strain evidence="3 4">CWC-04</strain>
    </source>
</reference>
<comment type="caution">
    <text evidence="3">The sequence shown here is derived from an EMBL/GenBank/DDBJ whole genome shotgun (WGS) entry which is preliminary data.</text>
</comment>
<evidence type="ECO:0000256" key="1">
    <source>
        <dbReference type="SAM" id="Phobius"/>
    </source>
</evidence>
<gene>
    <name evidence="3" type="ORF">CUJ83_12325</name>
</gene>
<keyword evidence="1" id="KW-1133">Transmembrane helix</keyword>
<evidence type="ECO:0000259" key="2">
    <source>
        <dbReference type="Pfam" id="PF24034"/>
    </source>
</evidence>
<dbReference type="SUPFAM" id="SSF46785">
    <property type="entry name" value="Winged helix' DNA-binding domain"/>
    <property type="match status" value="1"/>
</dbReference>
<keyword evidence="4" id="KW-1185">Reference proteome</keyword>
<dbReference type="InterPro" id="IPR055767">
    <property type="entry name" value="DUF7343"/>
</dbReference>
<evidence type="ECO:0000313" key="3">
    <source>
        <dbReference type="EMBL" id="MCD1295784.1"/>
    </source>
</evidence>
<accession>A0AAP2W804</accession>
<keyword evidence="1" id="KW-0812">Transmembrane</keyword>
<protein>
    <recommendedName>
        <fullName evidence="2">DUF7343 domain-containing protein</fullName>
    </recommendedName>
</protein>
<dbReference type="Gene3D" id="1.10.10.10">
    <property type="entry name" value="Winged helix-like DNA-binding domain superfamily/Winged helix DNA-binding domain"/>
    <property type="match status" value="1"/>
</dbReference>
<proteinExistence type="predicted"/>
<organism evidence="3 4">
    <name type="scientific">Methanooceanicella nereidis</name>
    <dbReference type="NCBI Taxonomy" id="2052831"/>
    <lineage>
        <taxon>Archaea</taxon>
        <taxon>Methanobacteriati</taxon>
        <taxon>Methanobacteriota</taxon>
        <taxon>Stenosarchaea group</taxon>
        <taxon>Methanomicrobia</taxon>
        <taxon>Methanocellales</taxon>
        <taxon>Methanocellaceae</taxon>
        <taxon>Methanooceanicella</taxon>
    </lineage>
</organism>
<feature type="domain" description="DUF7343" evidence="2">
    <location>
        <begin position="167"/>
        <end position="225"/>
    </location>
</feature>
<dbReference type="AlphaFoldDB" id="A0AAP2W804"/>
<feature type="transmembrane region" description="Helical" evidence="1">
    <location>
        <begin position="87"/>
        <end position="109"/>
    </location>
</feature>
<keyword evidence="1" id="KW-0472">Membrane</keyword>
<dbReference type="EMBL" id="PGCK01000011">
    <property type="protein sequence ID" value="MCD1295784.1"/>
    <property type="molecule type" value="Genomic_DNA"/>
</dbReference>
<evidence type="ECO:0000313" key="4">
    <source>
        <dbReference type="Proteomes" id="UP001320159"/>
    </source>
</evidence>
<dbReference type="InterPro" id="IPR036390">
    <property type="entry name" value="WH_DNA-bd_sf"/>
</dbReference>
<dbReference type="Proteomes" id="UP001320159">
    <property type="component" value="Unassembled WGS sequence"/>
</dbReference>
<sequence>MPPQTMVSKTGSYSFNLPSGDYTIIAKWGSPGSNALYAQENITITGDGDYIIDLILFPAGSIDDLDILDDNITAIVPDEPVQNDQNLVLVAAMVFIIFIVLGFIGYVLFFRKKPAPKKEQIKEIKHVTDIFEEQVKREDEDVQIVSEPPKIQFSVATQAQKELTLPEDLREIIQILEKNGGRMTQLDLRKALPYSEAKVSLMITDLENRGLIKKIKKGRGNVILLTGMDKNN</sequence>
<name>A0AAP2W804_9EURY</name>
<dbReference type="Pfam" id="PF24034">
    <property type="entry name" value="DUF7343"/>
    <property type="match status" value="1"/>
</dbReference>